<feature type="domain" description="Nitroreductase" evidence="9">
    <location>
        <begin position="24"/>
        <end position="172"/>
    </location>
</feature>
<evidence type="ECO:0000256" key="4">
    <source>
        <dbReference type="ARBA" id="ARBA00022857"/>
    </source>
</evidence>
<proteinExistence type="inferred from homology"/>
<dbReference type="InterPro" id="IPR000415">
    <property type="entry name" value="Nitroreductase-like"/>
</dbReference>
<dbReference type="CDD" id="cd02135">
    <property type="entry name" value="YdjA-like"/>
    <property type="match status" value="1"/>
</dbReference>
<dbReference type="InterPro" id="IPR026021">
    <property type="entry name" value="YdjA-like"/>
</dbReference>
<evidence type="ECO:0000256" key="5">
    <source>
        <dbReference type="ARBA" id="ARBA00023002"/>
    </source>
</evidence>
<evidence type="ECO:0000313" key="11">
    <source>
        <dbReference type="Proteomes" id="UP000553193"/>
    </source>
</evidence>
<evidence type="ECO:0000313" key="10">
    <source>
        <dbReference type="EMBL" id="MBB3897927.1"/>
    </source>
</evidence>
<sequence>MPDHNPPNTALAMLLGRASVSPSQLRPPAPDAAALELSVAAALRAPDHGGLRPWRFRMIAGEARARWGQVLADSLARRVPETPPERLELEARKPLRAPLVIAAGAALRHNHRIPLWEQEATAAAGVMNLMNALHAQGYGAIWLSSGALEDTVVKHALGLAEADLLLGWIYAGTPAAPVAPMPRPDPSAFWSAWE</sequence>
<comment type="caution">
    <text evidence="10">The sequence shown here is derived from an EMBL/GenBank/DDBJ whole genome shotgun (WGS) entry which is preliminary data.</text>
</comment>
<dbReference type="Proteomes" id="UP000553193">
    <property type="component" value="Unassembled WGS sequence"/>
</dbReference>
<keyword evidence="11" id="KW-1185">Reference proteome</keyword>
<keyword evidence="3 7" id="KW-0288">FMN</keyword>
<evidence type="ECO:0000256" key="3">
    <source>
        <dbReference type="ARBA" id="ARBA00022643"/>
    </source>
</evidence>
<comment type="similarity">
    <text evidence="1 7">Belongs to the nitroreductase family.</text>
</comment>
<organism evidence="10 11">
    <name type="scientific">Roseococcus suduntuyensis</name>
    <dbReference type="NCBI Taxonomy" id="455361"/>
    <lineage>
        <taxon>Bacteria</taxon>
        <taxon>Pseudomonadati</taxon>
        <taxon>Pseudomonadota</taxon>
        <taxon>Alphaproteobacteria</taxon>
        <taxon>Acetobacterales</taxon>
        <taxon>Roseomonadaceae</taxon>
        <taxon>Roseococcus</taxon>
    </lineage>
</organism>
<dbReference type="EC" id="1.-.-.-" evidence="7"/>
<evidence type="ECO:0000256" key="2">
    <source>
        <dbReference type="ARBA" id="ARBA00022630"/>
    </source>
</evidence>
<evidence type="ECO:0000259" key="9">
    <source>
        <dbReference type="Pfam" id="PF00881"/>
    </source>
</evidence>
<protein>
    <recommendedName>
        <fullName evidence="7">Putative NAD(P)H nitroreductase</fullName>
        <ecNumber evidence="7">1.-.-.-</ecNumber>
    </recommendedName>
</protein>
<reference evidence="10 11" key="1">
    <citation type="submission" date="2020-08" db="EMBL/GenBank/DDBJ databases">
        <title>Genomic Encyclopedia of Type Strains, Phase IV (KMG-IV): sequencing the most valuable type-strain genomes for metagenomic binning, comparative biology and taxonomic classification.</title>
        <authorList>
            <person name="Goeker M."/>
        </authorList>
    </citation>
    <scope>NUCLEOTIDE SEQUENCE [LARGE SCALE GENOMIC DNA]</scope>
    <source>
        <strain evidence="10 11">DSM 19979</strain>
    </source>
</reference>
<dbReference type="Gene3D" id="3.40.109.10">
    <property type="entry name" value="NADH Oxidase"/>
    <property type="match status" value="1"/>
</dbReference>
<dbReference type="RefSeq" id="WP_184383040.1">
    <property type="nucleotide sequence ID" value="NZ_JACIDJ010000002.1"/>
</dbReference>
<name>A0A840A9Y9_9PROT</name>
<comment type="cofactor">
    <cofactor evidence="8">
        <name>FMN</name>
        <dbReference type="ChEBI" id="CHEBI:58210"/>
    </cofactor>
    <text evidence="8">Binds 1 FMN per subunit.</text>
</comment>
<dbReference type="PANTHER" id="PTHR43821">
    <property type="entry name" value="NAD(P)H NITROREDUCTASE YDJA-RELATED"/>
    <property type="match status" value="1"/>
</dbReference>
<dbReference type="InterPro" id="IPR029479">
    <property type="entry name" value="Nitroreductase"/>
</dbReference>
<feature type="binding site" evidence="8">
    <location>
        <position position="44"/>
    </location>
    <ligand>
        <name>FMN</name>
        <dbReference type="ChEBI" id="CHEBI:58210"/>
        <note>ligand shared between dimeric partners</note>
    </ligand>
</feature>
<evidence type="ECO:0000256" key="1">
    <source>
        <dbReference type="ARBA" id="ARBA00007118"/>
    </source>
</evidence>
<dbReference type="GO" id="GO:0016491">
    <property type="term" value="F:oxidoreductase activity"/>
    <property type="evidence" value="ECO:0007669"/>
    <property type="project" value="UniProtKB-UniRule"/>
</dbReference>
<accession>A0A840A9Y9</accession>
<evidence type="ECO:0000256" key="7">
    <source>
        <dbReference type="PIRNR" id="PIRNR000232"/>
    </source>
</evidence>
<dbReference type="AlphaFoldDB" id="A0A840A9Y9"/>
<dbReference type="InterPro" id="IPR052530">
    <property type="entry name" value="NAD(P)H_nitroreductase"/>
</dbReference>
<gene>
    <name evidence="10" type="ORF">GGQ83_001364</name>
</gene>
<feature type="binding site" evidence="8">
    <location>
        <position position="48"/>
    </location>
    <ligand>
        <name>FMN</name>
        <dbReference type="ChEBI" id="CHEBI:58210"/>
        <note>ligand shared between dimeric partners</note>
    </ligand>
</feature>
<evidence type="ECO:0000256" key="6">
    <source>
        <dbReference type="ARBA" id="ARBA00023027"/>
    </source>
</evidence>
<dbReference type="SUPFAM" id="SSF55469">
    <property type="entry name" value="FMN-dependent nitroreductase-like"/>
    <property type="match status" value="1"/>
</dbReference>
<keyword evidence="4 7" id="KW-0521">NADP</keyword>
<dbReference type="Pfam" id="PF00881">
    <property type="entry name" value="Nitroreductase"/>
    <property type="match status" value="1"/>
</dbReference>
<feature type="binding site" description="in other chain" evidence="8">
    <location>
        <begin position="17"/>
        <end position="19"/>
    </location>
    <ligand>
        <name>FMN</name>
        <dbReference type="ChEBI" id="CHEBI:58210"/>
        <note>ligand shared between dimeric partners</note>
    </ligand>
</feature>
<evidence type="ECO:0000256" key="8">
    <source>
        <dbReference type="PIRSR" id="PIRSR000232-1"/>
    </source>
</evidence>
<dbReference type="PANTHER" id="PTHR43821:SF1">
    <property type="entry name" value="NAD(P)H NITROREDUCTASE YDJA-RELATED"/>
    <property type="match status" value="1"/>
</dbReference>
<keyword evidence="5 7" id="KW-0560">Oxidoreductase</keyword>
<keyword evidence="6 7" id="KW-0520">NAD</keyword>
<dbReference type="PIRSF" id="PIRSF000232">
    <property type="entry name" value="YdjA"/>
    <property type="match status" value="1"/>
</dbReference>
<feature type="binding site" description="in other chain" evidence="8">
    <location>
        <begin position="142"/>
        <end position="144"/>
    </location>
    <ligand>
        <name>FMN</name>
        <dbReference type="ChEBI" id="CHEBI:58210"/>
        <note>ligand shared between dimeric partners</note>
    </ligand>
</feature>
<dbReference type="EMBL" id="JACIDJ010000002">
    <property type="protein sequence ID" value="MBB3897927.1"/>
    <property type="molecule type" value="Genomic_DNA"/>
</dbReference>
<keyword evidence="2 7" id="KW-0285">Flavoprotein</keyword>